<evidence type="ECO:0000313" key="5">
    <source>
        <dbReference type="Proteomes" id="UP000606870"/>
    </source>
</evidence>
<comment type="caution">
    <text evidence="4">The sequence shown here is derived from an EMBL/GenBank/DDBJ whole genome shotgun (WGS) entry which is preliminary data.</text>
</comment>
<dbReference type="Proteomes" id="UP000606870">
    <property type="component" value="Unassembled WGS sequence"/>
</dbReference>
<dbReference type="GO" id="GO:0016787">
    <property type="term" value="F:hydrolase activity"/>
    <property type="evidence" value="ECO:0007669"/>
    <property type="project" value="UniProtKB-KW"/>
</dbReference>
<evidence type="ECO:0000259" key="3">
    <source>
        <dbReference type="Pfam" id="PF01557"/>
    </source>
</evidence>
<keyword evidence="4" id="KW-0378">Hydrolase</keyword>
<dbReference type="InterPro" id="IPR036663">
    <property type="entry name" value="Fumarylacetoacetase_C_sf"/>
</dbReference>
<dbReference type="RefSeq" id="WP_186503004.1">
    <property type="nucleotide sequence ID" value="NZ_JACOGK010000015.1"/>
</dbReference>
<evidence type="ECO:0000256" key="2">
    <source>
        <dbReference type="ARBA" id="ARBA00022723"/>
    </source>
</evidence>
<keyword evidence="5" id="KW-1185">Reference proteome</keyword>
<reference evidence="4 5" key="1">
    <citation type="submission" date="2020-08" db="EMBL/GenBank/DDBJ databases">
        <authorList>
            <person name="Liu C."/>
            <person name="Sun Q."/>
        </authorList>
    </citation>
    <scope>NUCLEOTIDE SEQUENCE [LARGE SCALE GENOMIC DNA]</scope>
    <source>
        <strain evidence="4 5">NSJ-59</strain>
    </source>
</reference>
<accession>A0ABR6VI61</accession>
<organism evidence="4 5">
    <name type="scientific">Megasphaera hominis</name>
    <dbReference type="NCBI Taxonomy" id="159836"/>
    <lineage>
        <taxon>Bacteria</taxon>
        <taxon>Bacillati</taxon>
        <taxon>Bacillota</taxon>
        <taxon>Negativicutes</taxon>
        <taxon>Veillonellales</taxon>
        <taxon>Veillonellaceae</taxon>
        <taxon>Megasphaera</taxon>
    </lineage>
</organism>
<sequence>MKLFNFYVNGHIHLGVLQDGTAHDATAGGYPAIPATMEHALNETLSLQALETAAANGPVVDVETIHFAPAVTAPEKILCVGLNYAAHAKESHMELPKYPTLFSKFSNALLGHKEAIRLPETAEKYDYEAELVIVIGKEARQVSKEEAPDYIFGYTAGNDFSARDLQLRTTQWIMGKSFDGFAPLGPYIVPAREINANQLQIQSYVNGTLRQNSNTSDLIFDPATIVSYISQYMTLKPGDVIYTGTPSGVILGYPEDKQVWLKPGDTVTIKIEGIGELTNTLTR</sequence>
<dbReference type="Pfam" id="PF01557">
    <property type="entry name" value="FAA_hydrolase"/>
    <property type="match status" value="1"/>
</dbReference>
<dbReference type="EMBL" id="JACOGK010000015">
    <property type="protein sequence ID" value="MBC3536848.1"/>
    <property type="molecule type" value="Genomic_DNA"/>
</dbReference>
<dbReference type="InterPro" id="IPR051121">
    <property type="entry name" value="FAH"/>
</dbReference>
<keyword evidence="2" id="KW-0479">Metal-binding</keyword>
<evidence type="ECO:0000313" key="4">
    <source>
        <dbReference type="EMBL" id="MBC3536848.1"/>
    </source>
</evidence>
<name>A0ABR6VI61_9FIRM</name>
<proteinExistence type="inferred from homology"/>
<dbReference type="SUPFAM" id="SSF56529">
    <property type="entry name" value="FAH"/>
    <property type="match status" value="1"/>
</dbReference>
<dbReference type="PANTHER" id="PTHR42796">
    <property type="entry name" value="FUMARYLACETOACETATE HYDROLASE DOMAIN-CONTAINING PROTEIN 2A-RELATED"/>
    <property type="match status" value="1"/>
</dbReference>
<dbReference type="Gene3D" id="3.90.850.10">
    <property type="entry name" value="Fumarylacetoacetase-like, C-terminal domain"/>
    <property type="match status" value="1"/>
</dbReference>
<dbReference type="InterPro" id="IPR011234">
    <property type="entry name" value="Fumarylacetoacetase-like_C"/>
</dbReference>
<dbReference type="PANTHER" id="PTHR42796:SF4">
    <property type="entry name" value="FUMARYLACETOACETATE HYDROLASE DOMAIN-CONTAINING PROTEIN 2A"/>
    <property type="match status" value="1"/>
</dbReference>
<evidence type="ECO:0000256" key="1">
    <source>
        <dbReference type="ARBA" id="ARBA00010211"/>
    </source>
</evidence>
<feature type="domain" description="Fumarylacetoacetase-like C-terminal" evidence="3">
    <location>
        <begin position="76"/>
        <end position="281"/>
    </location>
</feature>
<protein>
    <submittedName>
        <fullName evidence="4">Fumarylacetoacetate hydrolase family protein</fullName>
    </submittedName>
</protein>
<comment type="similarity">
    <text evidence="1">Belongs to the FAH family.</text>
</comment>
<gene>
    <name evidence="4" type="ORF">H8J70_06260</name>
</gene>